<reference evidence="1 2" key="1">
    <citation type="journal article" date="2019" name="PLoS ONE">
        <title>Genomic analyses reveal an absence of contemporary introgressive admixture between fin whales and blue whales, despite known hybrids.</title>
        <authorList>
            <person name="Westbury M.V."/>
            <person name="Petersen B."/>
            <person name="Lorenzen E.D."/>
        </authorList>
    </citation>
    <scope>NUCLEOTIDE SEQUENCE [LARGE SCALE GENOMIC DNA]</scope>
    <source>
        <strain evidence="1">FinWhale-01</strain>
    </source>
</reference>
<protein>
    <submittedName>
        <fullName evidence="1">Uncharacterized protein</fullName>
    </submittedName>
</protein>
<comment type="caution">
    <text evidence="1">The sequence shown here is derived from an EMBL/GenBank/DDBJ whole genome shotgun (WGS) entry which is preliminary data.</text>
</comment>
<evidence type="ECO:0000313" key="1">
    <source>
        <dbReference type="EMBL" id="KAB0390781.1"/>
    </source>
</evidence>
<dbReference type="OrthoDB" id="21330at2759"/>
<sequence length="94" mass="10796">WPTAELAIGLGCLALSPAWKSRQENERDICVIKVPPEMKYTDYFVIGNGISIRYLHVMAYLVHCEMYKCLRCKNFILGIEDDTSSLSPAEFEYE</sequence>
<keyword evidence="2" id="KW-1185">Reference proteome</keyword>
<dbReference type="AlphaFoldDB" id="A0A643BS36"/>
<accession>A0A643BS36</accession>
<feature type="non-terminal residue" evidence="1">
    <location>
        <position position="1"/>
    </location>
</feature>
<proteinExistence type="predicted"/>
<dbReference type="Gene3D" id="3.30.460.10">
    <property type="entry name" value="Beta Polymerase, domain 2"/>
    <property type="match status" value="1"/>
</dbReference>
<dbReference type="InterPro" id="IPR043519">
    <property type="entry name" value="NT_sf"/>
</dbReference>
<name>A0A643BS36_BALPH</name>
<evidence type="ECO:0000313" key="2">
    <source>
        <dbReference type="Proteomes" id="UP000437017"/>
    </source>
</evidence>
<organism evidence="1 2">
    <name type="scientific">Balaenoptera physalus</name>
    <name type="common">Fin whale</name>
    <name type="synonym">Balaena physalus</name>
    <dbReference type="NCBI Taxonomy" id="9770"/>
    <lineage>
        <taxon>Eukaryota</taxon>
        <taxon>Metazoa</taxon>
        <taxon>Chordata</taxon>
        <taxon>Craniata</taxon>
        <taxon>Vertebrata</taxon>
        <taxon>Euteleostomi</taxon>
        <taxon>Mammalia</taxon>
        <taxon>Eutheria</taxon>
        <taxon>Laurasiatheria</taxon>
        <taxon>Artiodactyla</taxon>
        <taxon>Whippomorpha</taxon>
        <taxon>Cetacea</taxon>
        <taxon>Mysticeti</taxon>
        <taxon>Balaenopteridae</taxon>
        <taxon>Balaenoptera</taxon>
    </lineage>
</organism>
<dbReference type="EMBL" id="SGJD01005053">
    <property type="protein sequence ID" value="KAB0390781.1"/>
    <property type="molecule type" value="Genomic_DNA"/>
</dbReference>
<gene>
    <name evidence="1" type="ORF">E2I00_009735</name>
</gene>
<dbReference type="Proteomes" id="UP000437017">
    <property type="component" value="Unassembled WGS sequence"/>
</dbReference>